<sequence>MTTAPDRDPAAARFAVMQMVRLSGALLALGGVLIVSGKAAWLPKLPEAAGYVLIAAGLADFFAAPLLLARRWKSRP</sequence>
<evidence type="ECO:0000256" key="1">
    <source>
        <dbReference type="SAM" id="Phobius"/>
    </source>
</evidence>
<dbReference type="EMBL" id="BJYR01000015">
    <property type="protein sequence ID" value="GEO00536.1"/>
    <property type="molecule type" value="Genomic_DNA"/>
</dbReference>
<keyword evidence="1" id="KW-1133">Transmembrane helix</keyword>
<name>A0A512ALH7_9SPHN</name>
<keyword evidence="1" id="KW-0812">Transmembrane</keyword>
<accession>A0A512ALH7</accession>
<proteinExistence type="predicted"/>
<feature type="transmembrane region" description="Helical" evidence="1">
    <location>
        <begin position="48"/>
        <end position="69"/>
    </location>
</feature>
<keyword evidence="3" id="KW-1185">Reference proteome</keyword>
<organism evidence="2 3">
    <name type="scientific">Novosphingobium sediminis</name>
    <dbReference type="NCBI Taxonomy" id="707214"/>
    <lineage>
        <taxon>Bacteria</taxon>
        <taxon>Pseudomonadati</taxon>
        <taxon>Pseudomonadota</taxon>
        <taxon>Alphaproteobacteria</taxon>
        <taxon>Sphingomonadales</taxon>
        <taxon>Sphingomonadaceae</taxon>
        <taxon>Novosphingobium</taxon>
    </lineage>
</organism>
<gene>
    <name evidence="2" type="ORF">NSE01_23680</name>
</gene>
<comment type="caution">
    <text evidence="2">The sequence shown here is derived from an EMBL/GenBank/DDBJ whole genome shotgun (WGS) entry which is preliminary data.</text>
</comment>
<reference evidence="2 3" key="1">
    <citation type="submission" date="2019-07" db="EMBL/GenBank/DDBJ databases">
        <title>Whole genome shotgun sequence of Novosphingobium sediminis NBRC 106119.</title>
        <authorList>
            <person name="Hosoyama A."/>
            <person name="Uohara A."/>
            <person name="Ohji S."/>
            <person name="Ichikawa N."/>
        </authorList>
    </citation>
    <scope>NUCLEOTIDE SEQUENCE [LARGE SCALE GENOMIC DNA]</scope>
    <source>
        <strain evidence="2 3">NBRC 106119</strain>
    </source>
</reference>
<dbReference type="Proteomes" id="UP000321464">
    <property type="component" value="Unassembled WGS sequence"/>
</dbReference>
<dbReference type="RefSeq" id="WP_147159869.1">
    <property type="nucleotide sequence ID" value="NZ_BJYR01000015.1"/>
</dbReference>
<dbReference type="AlphaFoldDB" id="A0A512ALH7"/>
<protein>
    <submittedName>
        <fullName evidence="2">Uncharacterized protein</fullName>
    </submittedName>
</protein>
<feature type="transmembrane region" description="Helical" evidence="1">
    <location>
        <begin position="20"/>
        <end position="42"/>
    </location>
</feature>
<evidence type="ECO:0000313" key="3">
    <source>
        <dbReference type="Proteomes" id="UP000321464"/>
    </source>
</evidence>
<evidence type="ECO:0000313" key="2">
    <source>
        <dbReference type="EMBL" id="GEO00536.1"/>
    </source>
</evidence>
<keyword evidence="1" id="KW-0472">Membrane</keyword>